<dbReference type="RefSeq" id="WP_282357492.1">
    <property type="nucleotide sequence ID" value="NZ_JASBQV010000041.1"/>
</dbReference>
<dbReference type="EMBL" id="JASBQV010000041">
    <property type="protein sequence ID" value="MDI3236454.1"/>
    <property type="molecule type" value="Genomic_DNA"/>
</dbReference>
<proteinExistence type="predicted"/>
<name>A0ABT6R674_9BACL</name>
<reference evidence="1 2" key="1">
    <citation type="submission" date="2023-04" db="EMBL/GenBank/DDBJ databases">
        <title>Antarctic isolates genomes.</title>
        <authorList>
            <person name="Dimov S.G."/>
        </authorList>
    </citation>
    <scope>NUCLEOTIDE SEQUENCE [LARGE SCALE GENOMIC DNA]</scope>
    <source>
        <strain evidence="1 2">AL19</strain>
    </source>
</reference>
<accession>A0ABT6R674</accession>
<organism evidence="1 2">
    <name type="scientific">Exiguobacterium antarcticum</name>
    <dbReference type="NCBI Taxonomy" id="132920"/>
    <lineage>
        <taxon>Bacteria</taxon>
        <taxon>Bacillati</taxon>
        <taxon>Bacillota</taxon>
        <taxon>Bacilli</taxon>
        <taxon>Bacillales</taxon>
        <taxon>Bacillales Family XII. Incertae Sedis</taxon>
        <taxon>Exiguobacterium</taxon>
    </lineage>
</organism>
<evidence type="ECO:0000313" key="2">
    <source>
        <dbReference type="Proteomes" id="UP001243286"/>
    </source>
</evidence>
<comment type="caution">
    <text evidence="1">The sequence shown here is derived from an EMBL/GenBank/DDBJ whole genome shotgun (WGS) entry which is preliminary data.</text>
</comment>
<sequence>MKHALKMLYQRYPDVEKAKEDPAFSENLKPEELLFFRLSLFISNPKKHELYLSKVHSVLQDDELMFFFEILQTFYKKDTKKLNNASNLFSESIKEFDPSEYYKAATFLERIQKEIPNTTLRSVNFWSYLSQKLVIPSPDLAIDTVKFWKTSTIQEFIEKEKKTPKRKKY</sequence>
<gene>
    <name evidence="1" type="ORF">QK289_15670</name>
</gene>
<dbReference type="Proteomes" id="UP001243286">
    <property type="component" value="Unassembled WGS sequence"/>
</dbReference>
<protein>
    <submittedName>
        <fullName evidence="1">Uncharacterized protein</fullName>
    </submittedName>
</protein>
<evidence type="ECO:0000313" key="1">
    <source>
        <dbReference type="EMBL" id="MDI3236454.1"/>
    </source>
</evidence>
<keyword evidence="2" id="KW-1185">Reference proteome</keyword>